<dbReference type="AlphaFoldDB" id="A0A976AAK6"/>
<dbReference type="Gene3D" id="3.60.15.10">
    <property type="entry name" value="Ribonuclease Z/Hydroxyacylglutathione hydrolase-like"/>
    <property type="match status" value="1"/>
</dbReference>
<organism evidence="1 2">
    <name type="scientific">Cupriavidus taiwanensis</name>
    <dbReference type="NCBI Taxonomy" id="164546"/>
    <lineage>
        <taxon>Bacteria</taxon>
        <taxon>Pseudomonadati</taxon>
        <taxon>Pseudomonadota</taxon>
        <taxon>Betaproteobacteria</taxon>
        <taxon>Burkholderiales</taxon>
        <taxon>Burkholderiaceae</taxon>
        <taxon>Cupriavidus</taxon>
    </lineage>
</organism>
<reference evidence="1 2" key="1">
    <citation type="submission" date="2018-01" db="EMBL/GenBank/DDBJ databases">
        <authorList>
            <person name="Clerissi C."/>
        </authorList>
    </citation>
    <scope>NUCLEOTIDE SEQUENCE [LARGE SCALE GENOMIC DNA]</scope>
    <source>
        <strain evidence="1">Cupriavidus taiwanensis LMG 19430</strain>
    </source>
</reference>
<proteinExistence type="predicted"/>
<dbReference type="InterPro" id="IPR036866">
    <property type="entry name" value="RibonucZ/Hydroxyglut_hydro"/>
</dbReference>
<dbReference type="Proteomes" id="UP000257016">
    <property type="component" value="Unassembled WGS sequence"/>
</dbReference>
<evidence type="ECO:0000313" key="1">
    <source>
        <dbReference type="EMBL" id="SOY71704.1"/>
    </source>
</evidence>
<accession>A0A976AAK6</accession>
<comment type="caution">
    <text evidence="1">The sequence shown here is derived from an EMBL/GenBank/DDBJ whole genome shotgun (WGS) entry which is preliminary data.</text>
</comment>
<name>A0A976AAK6_9BURK</name>
<protein>
    <submittedName>
        <fullName evidence="1">Uncharacterized protein</fullName>
    </submittedName>
</protein>
<sequence>MRLLRERALVAAAHISFPGLGHLRKHGSRYEWVPVNYEAEPGTRAGH</sequence>
<dbReference type="EMBL" id="OFSN01000019">
    <property type="protein sequence ID" value="SOY71704.1"/>
    <property type="molecule type" value="Genomic_DNA"/>
</dbReference>
<gene>
    <name evidence="1" type="ORF">CBM2586_B130424</name>
</gene>
<evidence type="ECO:0000313" key="2">
    <source>
        <dbReference type="Proteomes" id="UP000257016"/>
    </source>
</evidence>